<protein>
    <submittedName>
        <fullName evidence="2">Putative methyltransferase, FkbM family</fullName>
    </submittedName>
</protein>
<dbReference type="eggNOG" id="COG2242">
    <property type="taxonomic scope" value="Bacteria"/>
</dbReference>
<organism evidence="2 3">
    <name type="scientific">Nocardia nova SH22a</name>
    <dbReference type="NCBI Taxonomy" id="1415166"/>
    <lineage>
        <taxon>Bacteria</taxon>
        <taxon>Bacillati</taxon>
        <taxon>Actinomycetota</taxon>
        <taxon>Actinomycetes</taxon>
        <taxon>Mycobacteriales</taxon>
        <taxon>Nocardiaceae</taxon>
        <taxon>Nocardia</taxon>
    </lineage>
</organism>
<dbReference type="STRING" id="1415166.NONO_c34960"/>
<dbReference type="Proteomes" id="UP000019150">
    <property type="component" value="Chromosome"/>
</dbReference>
<accession>W5TH14</accession>
<dbReference type="PATRIC" id="fig|1415166.3.peg.3588"/>
<name>W5TH14_9NOCA</name>
<evidence type="ECO:0000313" key="3">
    <source>
        <dbReference type="Proteomes" id="UP000019150"/>
    </source>
</evidence>
<dbReference type="PANTHER" id="PTHR34203:SF13">
    <property type="entry name" value="EXPRESSED PROTEIN"/>
    <property type="match status" value="1"/>
</dbReference>
<dbReference type="GO" id="GO:0008168">
    <property type="term" value="F:methyltransferase activity"/>
    <property type="evidence" value="ECO:0007669"/>
    <property type="project" value="UniProtKB-KW"/>
</dbReference>
<dbReference type="AlphaFoldDB" id="W5TH14"/>
<evidence type="ECO:0000313" key="2">
    <source>
        <dbReference type="EMBL" id="AHH18283.1"/>
    </source>
</evidence>
<keyword evidence="2" id="KW-0808">Transferase</keyword>
<dbReference type="NCBIfam" id="TIGR01444">
    <property type="entry name" value="fkbM_fam"/>
    <property type="match status" value="1"/>
</dbReference>
<reference evidence="2 3" key="1">
    <citation type="journal article" date="2014" name="Appl. Environ. Microbiol.">
        <title>Insights into the Microbial Degradation of Rubber and Gutta-Percha by Analysis of the Complete Genome of Nocardia nova SH22a.</title>
        <authorList>
            <person name="Luo Q."/>
            <person name="Hiessl S."/>
            <person name="Poehlein A."/>
            <person name="Daniel R."/>
            <person name="Steinbuchel A."/>
        </authorList>
    </citation>
    <scope>NUCLEOTIDE SEQUENCE [LARGE SCALE GENOMIC DNA]</scope>
    <source>
        <strain evidence="2">SH22a</strain>
    </source>
</reference>
<dbReference type="RefSeq" id="WP_025349724.1">
    <property type="nucleotide sequence ID" value="NZ_CP006850.1"/>
</dbReference>
<keyword evidence="3" id="KW-1185">Reference proteome</keyword>
<dbReference type="GO" id="GO:0032259">
    <property type="term" value="P:methylation"/>
    <property type="evidence" value="ECO:0007669"/>
    <property type="project" value="UniProtKB-KW"/>
</dbReference>
<feature type="domain" description="Methyltransferase FkbM" evidence="1">
    <location>
        <begin position="53"/>
        <end position="221"/>
    </location>
</feature>
<proteinExistence type="predicted"/>
<keyword evidence="2" id="KW-0489">Methyltransferase</keyword>
<dbReference type="OrthoDB" id="424472at2"/>
<dbReference type="Pfam" id="PF05050">
    <property type="entry name" value="Methyltransf_21"/>
    <property type="match status" value="1"/>
</dbReference>
<sequence length="260" mass="28072">MPADFQQLKVANDTVVTCTSPAEAHMLWGEATAADGMYRHAATHLSPGDVILDIGANIGLTAMMFARTCPGIRVIAAEPAPRTFQCLVRNMAAHVPDATALQTAVGAQPGVASFTWYPRASANSGLYADRTADDEATKTFLRNSGLDDTSIETITAGLHDGEQFDVRVDTVSAILDDHASSSEIGLLKVDVERAEMDVLHGIADTDWPRIRAVVAEVHDIDGRLSRFCELLSTHGLVPHRRQDVTLRGTDLYEVYAARAM</sequence>
<dbReference type="SUPFAM" id="SSF53335">
    <property type="entry name" value="S-adenosyl-L-methionine-dependent methyltransferases"/>
    <property type="match status" value="1"/>
</dbReference>
<dbReference type="EMBL" id="CP006850">
    <property type="protein sequence ID" value="AHH18283.1"/>
    <property type="molecule type" value="Genomic_DNA"/>
</dbReference>
<dbReference type="InterPro" id="IPR052514">
    <property type="entry name" value="SAM-dependent_MTase"/>
</dbReference>
<dbReference type="HOGENOM" id="CLU_063680_0_0_11"/>
<gene>
    <name evidence="2" type="ORF">NONO_c34960</name>
</gene>
<evidence type="ECO:0000259" key="1">
    <source>
        <dbReference type="Pfam" id="PF05050"/>
    </source>
</evidence>
<dbReference type="Gene3D" id="3.40.50.150">
    <property type="entry name" value="Vaccinia Virus protein VP39"/>
    <property type="match status" value="1"/>
</dbReference>
<dbReference type="InterPro" id="IPR006342">
    <property type="entry name" value="FkbM_mtfrase"/>
</dbReference>
<dbReference type="InterPro" id="IPR029063">
    <property type="entry name" value="SAM-dependent_MTases_sf"/>
</dbReference>
<dbReference type="KEGG" id="nno:NONO_c34960"/>
<dbReference type="PANTHER" id="PTHR34203">
    <property type="entry name" value="METHYLTRANSFERASE, FKBM FAMILY PROTEIN"/>
    <property type="match status" value="1"/>
</dbReference>